<evidence type="ECO:0000313" key="3">
    <source>
        <dbReference type="EMBL" id="EPS67344.1"/>
    </source>
</evidence>
<reference evidence="3 4" key="1">
    <citation type="journal article" date="2013" name="BMC Genomics">
        <title>The miniature genome of a carnivorous plant Genlisea aurea contains a low number of genes and short non-coding sequences.</title>
        <authorList>
            <person name="Leushkin E.V."/>
            <person name="Sutormin R.A."/>
            <person name="Nabieva E.R."/>
            <person name="Penin A.A."/>
            <person name="Kondrashov A.S."/>
            <person name="Logacheva M.D."/>
        </authorList>
    </citation>
    <scope>NUCLEOTIDE SEQUENCE [LARGE SCALE GENOMIC DNA]</scope>
</reference>
<keyword evidence="2" id="KW-0812">Transmembrane</keyword>
<accession>S8CJL8</accession>
<keyword evidence="2" id="KW-1133">Transmembrane helix</keyword>
<evidence type="ECO:0000313" key="4">
    <source>
        <dbReference type="Proteomes" id="UP000015453"/>
    </source>
</evidence>
<feature type="transmembrane region" description="Helical" evidence="2">
    <location>
        <begin position="7"/>
        <end position="26"/>
    </location>
</feature>
<feature type="compositionally biased region" description="Acidic residues" evidence="1">
    <location>
        <begin position="79"/>
        <end position="88"/>
    </location>
</feature>
<dbReference type="OrthoDB" id="852071at2759"/>
<comment type="caution">
    <text evidence="3">The sequence shown here is derived from an EMBL/GenBank/DDBJ whole genome shotgun (WGS) entry which is preliminary data.</text>
</comment>
<feature type="region of interest" description="Disordered" evidence="1">
    <location>
        <begin position="68"/>
        <end position="88"/>
    </location>
</feature>
<dbReference type="AlphaFoldDB" id="S8CJL8"/>
<sequence>MKTVCEFVLVLVVVFLVIWYWIHGNLFGVSPIQPIFMFTVFNLVVFNMMMELRPFVYEELDAFFTGGLEDEPGGKGEVFDDDDDDDDGDLEQRIEEFIHKVIQGWREELLTDNSD</sequence>
<organism evidence="3 4">
    <name type="scientific">Genlisea aurea</name>
    <dbReference type="NCBI Taxonomy" id="192259"/>
    <lineage>
        <taxon>Eukaryota</taxon>
        <taxon>Viridiplantae</taxon>
        <taxon>Streptophyta</taxon>
        <taxon>Embryophyta</taxon>
        <taxon>Tracheophyta</taxon>
        <taxon>Spermatophyta</taxon>
        <taxon>Magnoliopsida</taxon>
        <taxon>eudicotyledons</taxon>
        <taxon>Gunneridae</taxon>
        <taxon>Pentapetalae</taxon>
        <taxon>asterids</taxon>
        <taxon>lamiids</taxon>
        <taxon>Lamiales</taxon>
        <taxon>Lentibulariaceae</taxon>
        <taxon>Genlisea</taxon>
    </lineage>
</organism>
<evidence type="ECO:0000256" key="1">
    <source>
        <dbReference type="SAM" id="MobiDB-lite"/>
    </source>
</evidence>
<name>S8CJL8_9LAMI</name>
<proteinExistence type="predicted"/>
<dbReference type="Proteomes" id="UP000015453">
    <property type="component" value="Unassembled WGS sequence"/>
</dbReference>
<protein>
    <submittedName>
        <fullName evidence="3">Uncharacterized protein</fullName>
    </submittedName>
</protein>
<evidence type="ECO:0000256" key="2">
    <source>
        <dbReference type="SAM" id="Phobius"/>
    </source>
</evidence>
<feature type="transmembrane region" description="Helical" evidence="2">
    <location>
        <begin position="32"/>
        <end position="50"/>
    </location>
</feature>
<gene>
    <name evidence="3" type="ORF">M569_07432</name>
</gene>
<dbReference type="EMBL" id="AUSU01003162">
    <property type="protein sequence ID" value="EPS67344.1"/>
    <property type="molecule type" value="Genomic_DNA"/>
</dbReference>
<keyword evidence="2" id="KW-0472">Membrane</keyword>
<keyword evidence="4" id="KW-1185">Reference proteome</keyword>